<accession>A0A1Y1YZ59</accession>
<reference evidence="1 2" key="1">
    <citation type="submission" date="2016-07" db="EMBL/GenBank/DDBJ databases">
        <title>Pervasive Adenine N6-methylation of Active Genes in Fungi.</title>
        <authorList>
            <consortium name="DOE Joint Genome Institute"/>
            <person name="Mondo S.J."/>
            <person name="Dannebaum R.O."/>
            <person name="Kuo R.C."/>
            <person name="Labutti K."/>
            <person name="Haridas S."/>
            <person name="Kuo A."/>
            <person name="Salamov A."/>
            <person name="Ahrendt S.R."/>
            <person name="Lipzen A."/>
            <person name="Sullivan W."/>
            <person name="Andreopoulos W.B."/>
            <person name="Clum A."/>
            <person name="Lindquist E."/>
            <person name="Daum C."/>
            <person name="Ramamoorthy G.K."/>
            <person name="Gryganskyi A."/>
            <person name="Culley D."/>
            <person name="Magnuson J.K."/>
            <person name="James T.Y."/>
            <person name="O'Malley M.A."/>
            <person name="Stajich J.E."/>
            <person name="Spatafora J.W."/>
            <person name="Visel A."/>
            <person name="Grigoriev I.V."/>
        </authorList>
    </citation>
    <scope>NUCLEOTIDE SEQUENCE [LARGE SCALE GENOMIC DNA]</scope>
    <source>
        <strain evidence="1 2">CBS 115471</strain>
    </source>
</reference>
<organism evidence="1 2">
    <name type="scientific">Clohesyomyces aquaticus</name>
    <dbReference type="NCBI Taxonomy" id="1231657"/>
    <lineage>
        <taxon>Eukaryota</taxon>
        <taxon>Fungi</taxon>
        <taxon>Dikarya</taxon>
        <taxon>Ascomycota</taxon>
        <taxon>Pezizomycotina</taxon>
        <taxon>Dothideomycetes</taxon>
        <taxon>Pleosporomycetidae</taxon>
        <taxon>Pleosporales</taxon>
        <taxon>Lindgomycetaceae</taxon>
        <taxon>Clohesyomyces</taxon>
    </lineage>
</organism>
<keyword evidence="2" id="KW-1185">Reference proteome</keyword>
<evidence type="ECO:0000313" key="2">
    <source>
        <dbReference type="Proteomes" id="UP000193144"/>
    </source>
</evidence>
<sequence length="168" mass="18213">MSGRVAKDICTTSVRDTIFASSFPTSNDERACKSGGRRKTGYFHSKLFCALQEPTPISSKSKVLSGSRIASRMTPLHSAPFEYHLTSLSLYSPKLPASASSLSSAVPRSTTNKVGIIRGQQPPGYLLNPAITDTRSRCSPKFQMQTCEVRRGTVFADSLHPAVNARAM</sequence>
<name>A0A1Y1YZ59_9PLEO</name>
<comment type="caution">
    <text evidence="1">The sequence shown here is derived from an EMBL/GenBank/DDBJ whole genome shotgun (WGS) entry which is preliminary data.</text>
</comment>
<dbReference type="EMBL" id="MCFA01000153">
    <property type="protein sequence ID" value="ORY02855.1"/>
    <property type="molecule type" value="Genomic_DNA"/>
</dbReference>
<proteinExistence type="predicted"/>
<dbReference type="Proteomes" id="UP000193144">
    <property type="component" value="Unassembled WGS sequence"/>
</dbReference>
<gene>
    <name evidence="1" type="ORF">BCR34DRAFT_591798</name>
</gene>
<evidence type="ECO:0000313" key="1">
    <source>
        <dbReference type="EMBL" id="ORY02855.1"/>
    </source>
</evidence>
<protein>
    <submittedName>
        <fullName evidence="1">Uncharacterized protein</fullName>
    </submittedName>
</protein>
<dbReference type="AlphaFoldDB" id="A0A1Y1YZ59"/>